<dbReference type="PANTHER" id="PTHR10909">
    <property type="entry name" value="ELECTRON TRANSPORT OXIDOREDUCTASE"/>
    <property type="match status" value="1"/>
</dbReference>
<name>A0ABR3IQG0_9AGAR</name>
<evidence type="ECO:0000313" key="2">
    <source>
        <dbReference type="Proteomes" id="UP001556367"/>
    </source>
</evidence>
<gene>
    <name evidence="1" type="ORF">HGRIS_014707</name>
</gene>
<dbReference type="SUPFAM" id="SSF56645">
    <property type="entry name" value="Acyl-CoA dehydrogenase NM domain-like"/>
    <property type="match status" value="1"/>
</dbReference>
<keyword evidence="2" id="KW-1185">Reference proteome</keyword>
<organism evidence="1 2">
    <name type="scientific">Hohenbuehelia grisea</name>
    <dbReference type="NCBI Taxonomy" id="104357"/>
    <lineage>
        <taxon>Eukaryota</taxon>
        <taxon>Fungi</taxon>
        <taxon>Dikarya</taxon>
        <taxon>Basidiomycota</taxon>
        <taxon>Agaricomycotina</taxon>
        <taxon>Agaricomycetes</taxon>
        <taxon>Agaricomycetidae</taxon>
        <taxon>Agaricales</taxon>
        <taxon>Pleurotineae</taxon>
        <taxon>Pleurotaceae</taxon>
        <taxon>Hohenbuehelia</taxon>
    </lineage>
</organism>
<sequence length="200" mass="21769">MPSEARIRALPSLSLFGFSNEELPLEDQVKRSLERAKAVQNAYSLTERDIKTLSPDFWRLHPDPIMCLDPAATTLLTIQLNLFAGSLVAHIDGQPSHRSLLERALRFEVSGQFCLTEVDHGIDAINIETTAVGQPDGSFILDTPHSGAAKFMPPTSPCGIPCYAVVFARAIQPDGTDCGVRGFVVQLTDGHRMVPGVTSR</sequence>
<dbReference type="Gene3D" id="2.40.110.10">
    <property type="entry name" value="Butyryl-CoA Dehydrogenase, subunit A, domain 2"/>
    <property type="match status" value="1"/>
</dbReference>
<dbReference type="InterPro" id="IPR009100">
    <property type="entry name" value="AcylCoA_DH/oxidase_NM_dom_sf"/>
</dbReference>
<dbReference type="InterPro" id="IPR046373">
    <property type="entry name" value="Acyl-CoA_Oxase/DH_mid-dom_sf"/>
</dbReference>
<dbReference type="InterPro" id="IPR012258">
    <property type="entry name" value="Acyl-CoA_oxidase"/>
</dbReference>
<dbReference type="PANTHER" id="PTHR10909:SF382">
    <property type="entry name" value="ACYL-COENZYME A OXIDASE"/>
    <property type="match status" value="1"/>
</dbReference>
<reference evidence="2" key="1">
    <citation type="submission" date="2024-06" db="EMBL/GenBank/DDBJ databases">
        <title>Multi-omics analyses provide insights into the biosynthesis of the anticancer antibiotic pleurotin in Hohenbuehelia grisea.</title>
        <authorList>
            <person name="Weaver J.A."/>
            <person name="Alberti F."/>
        </authorList>
    </citation>
    <scope>NUCLEOTIDE SEQUENCE [LARGE SCALE GENOMIC DNA]</scope>
    <source>
        <strain evidence="2">T-177</strain>
    </source>
</reference>
<evidence type="ECO:0000313" key="1">
    <source>
        <dbReference type="EMBL" id="KAL0945546.1"/>
    </source>
</evidence>
<comment type="caution">
    <text evidence="1">The sequence shown here is derived from an EMBL/GenBank/DDBJ whole genome shotgun (WGS) entry which is preliminary data.</text>
</comment>
<accession>A0ABR3IQG0</accession>
<protein>
    <submittedName>
        <fullName evidence="1">Uncharacterized protein</fullName>
    </submittedName>
</protein>
<dbReference type="EMBL" id="JASNQZ010000017">
    <property type="protein sequence ID" value="KAL0945546.1"/>
    <property type="molecule type" value="Genomic_DNA"/>
</dbReference>
<proteinExistence type="predicted"/>
<dbReference type="Proteomes" id="UP001556367">
    <property type="component" value="Unassembled WGS sequence"/>
</dbReference>